<sequence length="1063" mass="112441">MTAEPVDNTASPASRTAAAIDIIKRPEPAVGGSSGGSKGNEVRRVFSLGALSGPATHHQHHLDIAAHSFSSTVGALGRSISVGARSMPFLGSGSAVAVSDDGDDAVAAAASALASEPAEPERTTAAGLAGGDSTTGGGGGGGYGRALPSRRRPSAASSRQQRSVTTRSGDAVAEAAVALLATADDDEAAAGLASKKRNSDFHDLFSTLPKDDLLVEDYACAWQKEVLIQGRMYLSQRHISFYANLLGWVHSISIPFADVVALDKKYVATFIPNSLEISTATSKYFFASFMHRDVTFGQIKNLWDVAVNQTFQLHPMSASPQASHPSDDLPTPEAETEADRGRDLDAPEAANGNRSLSLDSLQERLKMGGDQVKKRVAAYMNDSTAESKGSKAKDASSSPPPAVRKQVKTPTKNSLVEKVAGPSSASPVDSESPSVVVQETKSRASSLPEGVLKDQVQILVNGLVSPESSAVRANATTTTAEFASNGPPLPHRAAAASAAALTIAIVADEPTQASLNAGEKTPPDADAFSTPAEMAPPVGAADLATAIDSEQPPHPHHHSSHSHKIIHHSHHTRVHHHPHATASSHNTSEGGKKLRRRNPHRPKRVASSLSSKKPAQPAVVASPATCGCEAAHEKMIPVLDAVFNISLEMLWSLLYSQTQTTDGFLKRFLEGKRKCRDMMFHDWVPPDVDLPEPTSVDLADAPVELDGLQQGWQRKLEYVVPLSGPIGPKQTRCKLHETVFQRDDRRSLCIDQISKTPDVPSGTAFQSRAKLCLTFVTATQTRLRVSCEVEWLKSSWLKTPINAAVPDGLKAYHAELQESIEEYARANPAKEEDEVKAVAAGVAATEAAAAVMTTTDGEIYTESESAGSDYEEVGTDGGRDGFSVEDGGDGGGSSSLSHPLEKELAELDGGVRRPGAVRGFCGGNSEKQQQQQRGKGTTAADLRYASDDQTLSPSARNHHRHGHNSSSLTRSFTPSSSSRRAGGSKRGGPVGSAEWRAALRVVVDGVGGWGVVAGACTVFAFVVCWMVKGLVKWEVQRVLSEMMMAEEVQFGRRVAGQTAPGSS</sequence>
<comment type="caution">
    <text evidence="9">The sequence shown here is derived from an EMBL/GenBank/DDBJ whole genome shotgun (WGS) entry which is preliminary data.</text>
</comment>
<dbReference type="Pfam" id="PF02893">
    <property type="entry name" value="GRAM"/>
    <property type="match status" value="1"/>
</dbReference>
<comment type="subcellular location">
    <subcellularLocation>
        <location evidence="1">Membrane</location>
        <topology evidence="1">Single-pass membrane protein</topology>
    </subcellularLocation>
</comment>
<dbReference type="GO" id="GO:0140268">
    <property type="term" value="C:endoplasmic reticulum-plasma membrane contact site"/>
    <property type="evidence" value="ECO:0007669"/>
    <property type="project" value="TreeGrafter"/>
</dbReference>
<keyword evidence="10" id="KW-1185">Reference proteome</keyword>
<dbReference type="InterPro" id="IPR031968">
    <property type="entry name" value="VASt"/>
</dbReference>
<gene>
    <name evidence="9" type="ORF">HDU87_006156</name>
</gene>
<feature type="compositionally biased region" description="Basic and acidic residues" evidence="6">
    <location>
        <begin position="899"/>
        <end position="911"/>
    </location>
</feature>
<dbReference type="Proteomes" id="UP001212152">
    <property type="component" value="Unassembled WGS sequence"/>
</dbReference>
<dbReference type="PROSITE" id="PS51778">
    <property type="entry name" value="VAST"/>
    <property type="match status" value="1"/>
</dbReference>
<feature type="compositionally biased region" description="Low complexity" evidence="6">
    <location>
        <begin position="422"/>
        <end position="434"/>
    </location>
</feature>
<feature type="compositionally biased region" description="Low complexity" evidence="6">
    <location>
        <begin position="154"/>
        <end position="169"/>
    </location>
</feature>
<dbReference type="GO" id="GO:0005789">
    <property type="term" value="C:endoplasmic reticulum membrane"/>
    <property type="evidence" value="ECO:0007669"/>
    <property type="project" value="TreeGrafter"/>
</dbReference>
<evidence type="ECO:0000256" key="6">
    <source>
        <dbReference type="SAM" id="MobiDB-lite"/>
    </source>
</evidence>
<evidence type="ECO:0000259" key="8">
    <source>
        <dbReference type="PROSITE" id="PS51778"/>
    </source>
</evidence>
<dbReference type="GO" id="GO:0005739">
    <property type="term" value="C:mitochondrion"/>
    <property type="evidence" value="ECO:0007669"/>
    <property type="project" value="TreeGrafter"/>
</dbReference>
<dbReference type="InterPro" id="IPR004182">
    <property type="entry name" value="GRAM"/>
</dbReference>
<feature type="compositionally biased region" description="Low complexity" evidence="6">
    <location>
        <begin position="964"/>
        <end position="981"/>
    </location>
</feature>
<feature type="region of interest" description="Disordered" evidence="6">
    <location>
        <begin position="548"/>
        <end position="619"/>
    </location>
</feature>
<feature type="compositionally biased region" description="Gly residues" evidence="6">
    <location>
        <begin position="128"/>
        <end position="144"/>
    </location>
</feature>
<keyword evidence="4 7" id="KW-1133">Transmembrane helix</keyword>
<protein>
    <recommendedName>
        <fullName evidence="8">VASt domain-containing protein</fullName>
    </recommendedName>
</protein>
<feature type="region of interest" description="Disordered" evidence="6">
    <location>
        <begin position="316"/>
        <end position="360"/>
    </location>
</feature>
<dbReference type="SMART" id="SM00568">
    <property type="entry name" value="GRAM"/>
    <property type="match status" value="1"/>
</dbReference>
<evidence type="ECO:0000256" key="1">
    <source>
        <dbReference type="ARBA" id="ARBA00004167"/>
    </source>
</evidence>
<dbReference type="GO" id="GO:0005886">
    <property type="term" value="C:plasma membrane"/>
    <property type="evidence" value="ECO:0007669"/>
    <property type="project" value="TreeGrafter"/>
</dbReference>
<evidence type="ECO:0000256" key="3">
    <source>
        <dbReference type="ARBA" id="ARBA00022692"/>
    </source>
</evidence>
<dbReference type="Pfam" id="PF16016">
    <property type="entry name" value="VASt"/>
    <property type="match status" value="1"/>
</dbReference>
<accession>A0AAD5TH49</accession>
<dbReference type="GO" id="GO:0120015">
    <property type="term" value="F:sterol transfer activity"/>
    <property type="evidence" value="ECO:0007669"/>
    <property type="project" value="TreeGrafter"/>
</dbReference>
<feature type="compositionally biased region" description="Basic residues" evidence="6">
    <location>
        <begin position="554"/>
        <end position="579"/>
    </location>
</feature>
<dbReference type="GO" id="GO:0032541">
    <property type="term" value="C:cortical endoplasmic reticulum"/>
    <property type="evidence" value="ECO:0007669"/>
    <property type="project" value="TreeGrafter"/>
</dbReference>
<dbReference type="InterPro" id="IPR011993">
    <property type="entry name" value="PH-like_dom_sf"/>
</dbReference>
<feature type="domain" description="VASt" evidence="8">
    <location>
        <begin position="634"/>
        <end position="828"/>
    </location>
</feature>
<keyword evidence="5 7" id="KW-0472">Membrane</keyword>
<feature type="region of interest" description="Disordered" evidence="6">
    <location>
        <begin position="109"/>
        <end position="169"/>
    </location>
</feature>
<evidence type="ECO:0000256" key="2">
    <source>
        <dbReference type="ARBA" id="ARBA00006582"/>
    </source>
</evidence>
<evidence type="ECO:0000313" key="9">
    <source>
        <dbReference type="EMBL" id="KAJ3175493.1"/>
    </source>
</evidence>
<organism evidence="9 10">
    <name type="scientific">Geranomyces variabilis</name>
    <dbReference type="NCBI Taxonomy" id="109894"/>
    <lineage>
        <taxon>Eukaryota</taxon>
        <taxon>Fungi</taxon>
        <taxon>Fungi incertae sedis</taxon>
        <taxon>Chytridiomycota</taxon>
        <taxon>Chytridiomycota incertae sedis</taxon>
        <taxon>Chytridiomycetes</taxon>
        <taxon>Spizellomycetales</taxon>
        <taxon>Powellomycetaceae</taxon>
        <taxon>Geranomyces</taxon>
    </lineage>
</organism>
<dbReference type="CDD" id="cd13220">
    <property type="entry name" value="PH-GRAM_GRAMDC"/>
    <property type="match status" value="1"/>
</dbReference>
<feature type="region of interest" description="Disordered" evidence="6">
    <location>
        <begin position="859"/>
        <end position="990"/>
    </location>
</feature>
<proteinExistence type="inferred from homology"/>
<dbReference type="AlphaFoldDB" id="A0AAD5TH49"/>
<comment type="similarity">
    <text evidence="2">Belongs to the YSP2 family.</text>
</comment>
<dbReference type="PANTHER" id="PTHR23319:SF4">
    <property type="entry name" value="GRAM DOMAIN CONTAINING 1B, ISOFORM E"/>
    <property type="match status" value="1"/>
</dbReference>
<evidence type="ECO:0000256" key="5">
    <source>
        <dbReference type="ARBA" id="ARBA00023136"/>
    </source>
</evidence>
<feature type="compositionally biased region" description="Basic residues" evidence="6">
    <location>
        <begin position="593"/>
        <end position="604"/>
    </location>
</feature>
<keyword evidence="3 7" id="KW-0812">Transmembrane</keyword>
<feature type="transmembrane region" description="Helical" evidence="7">
    <location>
        <begin position="1006"/>
        <end position="1027"/>
    </location>
</feature>
<dbReference type="GO" id="GO:0032934">
    <property type="term" value="F:sterol binding"/>
    <property type="evidence" value="ECO:0007669"/>
    <property type="project" value="TreeGrafter"/>
</dbReference>
<dbReference type="InterPro" id="IPR051482">
    <property type="entry name" value="Cholesterol_transport"/>
</dbReference>
<dbReference type="EMBL" id="JADGJQ010000051">
    <property type="protein sequence ID" value="KAJ3175493.1"/>
    <property type="molecule type" value="Genomic_DNA"/>
</dbReference>
<evidence type="ECO:0000256" key="7">
    <source>
        <dbReference type="SAM" id="Phobius"/>
    </source>
</evidence>
<dbReference type="GO" id="GO:0032366">
    <property type="term" value="P:intracellular sterol transport"/>
    <property type="evidence" value="ECO:0007669"/>
    <property type="project" value="TreeGrafter"/>
</dbReference>
<dbReference type="Gene3D" id="2.30.29.30">
    <property type="entry name" value="Pleckstrin-homology domain (PH domain)/Phosphotyrosine-binding domain (PTB)"/>
    <property type="match status" value="1"/>
</dbReference>
<dbReference type="PANTHER" id="PTHR23319">
    <property type="entry name" value="GRAM DOMAIN CONTAINING 1B, ISOFORM E"/>
    <property type="match status" value="1"/>
</dbReference>
<name>A0AAD5TH49_9FUNG</name>
<feature type="region of interest" description="Disordered" evidence="6">
    <location>
        <begin position="382"/>
        <end position="434"/>
    </location>
</feature>
<evidence type="ECO:0000256" key="4">
    <source>
        <dbReference type="ARBA" id="ARBA00022989"/>
    </source>
</evidence>
<feature type="region of interest" description="Disordered" evidence="6">
    <location>
        <begin position="514"/>
        <end position="535"/>
    </location>
</feature>
<reference evidence="9" key="1">
    <citation type="submission" date="2020-05" db="EMBL/GenBank/DDBJ databases">
        <title>Phylogenomic resolution of chytrid fungi.</title>
        <authorList>
            <person name="Stajich J.E."/>
            <person name="Amses K."/>
            <person name="Simmons R."/>
            <person name="Seto K."/>
            <person name="Myers J."/>
            <person name="Bonds A."/>
            <person name="Quandt C.A."/>
            <person name="Barry K."/>
            <person name="Liu P."/>
            <person name="Grigoriev I."/>
            <person name="Longcore J.E."/>
            <person name="James T.Y."/>
        </authorList>
    </citation>
    <scope>NUCLEOTIDE SEQUENCE</scope>
    <source>
        <strain evidence="9">JEL0379</strain>
    </source>
</reference>
<evidence type="ECO:0000313" key="10">
    <source>
        <dbReference type="Proteomes" id="UP001212152"/>
    </source>
</evidence>